<dbReference type="EMBL" id="KT781098">
    <property type="protein sequence ID" value="AMM04499.1"/>
    <property type="molecule type" value="Genomic_DNA"/>
</dbReference>
<evidence type="ECO:0000313" key="4">
    <source>
        <dbReference type="EMBL" id="QXE50786.1"/>
    </source>
</evidence>
<evidence type="ECO:0000313" key="5">
    <source>
        <dbReference type="EMBL" id="QXE50908.1"/>
    </source>
</evidence>
<gene>
    <name evidence="4" type="primary">93</name>
    <name evidence="2" type="synonym">ORF93</name>
</gene>
<dbReference type="EMBL" id="MW557381">
    <property type="protein sequence ID" value="QXE50908.1"/>
    <property type="molecule type" value="Genomic_DNA"/>
</dbReference>
<dbReference type="Pfam" id="PF19150">
    <property type="entry name" value="DUF5832"/>
    <property type="match status" value="1"/>
</dbReference>
<organismHost>
    <name type="scientific">Siniperca chuatsi</name>
    <name type="common">Mandarin fish</name>
    <dbReference type="NCBI Taxonomy" id="119488"/>
</organismHost>
<dbReference type="Proteomes" id="UP000594914">
    <property type="component" value="Genome"/>
</dbReference>
<dbReference type="Proteomes" id="UP000595028">
    <property type="component" value="Segment"/>
</dbReference>
<evidence type="ECO:0000313" key="3">
    <source>
        <dbReference type="EMBL" id="QPO16461.1"/>
    </source>
</evidence>
<protein>
    <submittedName>
        <fullName evidence="4">ORF093</fullName>
    </submittedName>
    <submittedName>
        <fullName evidence="1">ORF102L</fullName>
    </submittedName>
</protein>
<reference evidence="5" key="5">
    <citation type="submission" date="2021-02" db="EMBL/GenBank/DDBJ databases">
        <authorList>
            <person name="Fusianto C.K."/>
            <person name="Hick P.M."/>
            <person name="Murwantoko M."/>
            <person name="Herlambang A."/>
            <person name="Whittington R.J."/>
            <person name="Becker J.A."/>
        </authorList>
    </citation>
    <scope>NUCLEOTIDE SEQUENCE</scope>
    <source>
        <strain evidence="5">Bali/ Hybrid-grouper/2016/SVC-18-072</strain>
        <strain evidence="4">Bali/Hybrid-grouper/2016/SVC-18-009</strain>
    </source>
</reference>
<dbReference type="InterPro" id="IPR043872">
    <property type="entry name" value="DUF5832"/>
</dbReference>
<dbReference type="Proteomes" id="UP000152407">
    <property type="component" value="Segment"/>
</dbReference>
<reference evidence="6" key="2">
    <citation type="submission" date="2020-11" db="EMBL/GenBank/DDBJ databases">
        <title>Complete Genome Sequences of Infectious Spleen and Kidney Necrosis Virus Isolated from Farmed Albino Rainbow Sharks Epalzeorhynchos frenatus in the United States.</title>
        <authorList>
            <person name="Koda S.A."/>
            <person name="Subramaniam K."/>
            <person name="Pouder D.B."/>
            <person name="Yanong R.P."/>
            <person name="Frasca S.Jr."/>
            <person name="Popov V.L."/>
            <person name="Waltzek T.B."/>
        </authorList>
    </citation>
    <scope>NUCLEOTIDE SEQUENCE [LARGE SCALE GENOMIC DNA]</scope>
</reference>
<dbReference type="Proteomes" id="UP000693973">
    <property type="component" value="Segment"/>
</dbReference>
<dbReference type="OrthoDB" id="34619at10239"/>
<reference evidence="4" key="4">
    <citation type="journal article" date="2021" name="Aquac Rep">
        <title>Outbreak investigation attributes Infectious spleen and kidney necrosis virus as a necessary cause of a mortality epidemic in farmed grouper (Epinephelus spp.) in Bali, Indonesia.</title>
        <authorList>
            <person name="Fusianto C."/>
            <person name="Hick P.M."/>
            <person name="Murwantoko"/>
            <person name="Herlambang A."/>
            <person name="Whittington R.J."/>
            <person name="Becker J.A."/>
        </authorList>
    </citation>
    <scope>NUCLEOTIDE SEQUENCE</scope>
    <source>
        <strain evidence="5">Bali/ Hybrid-grouper/2016/SVC-18-072</strain>
        <strain evidence="4">Bali/Hybrid-grouper/2016/SVC-18-009</strain>
    </source>
</reference>
<accession>A0A140G0R6</accession>
<dbReference type="Proteomes" id="UP000693957">
    <property type="component" value="Segment"/>
</dbReference>
<evidence type="ECO:0000313" key="1">
    <source>
        <dbReference type="EMBL" id="AMM04499.1"/>
    </source>
</evidence>
<proteinExistence type="predicted"/>
<evidence type="ECO:0000313" key="2">
    <source>
        <dbReference type="EMBL" id="QPO16341.1"/>
    </source>
</evidence>
<name>A0A140G0R6_ISKNV</name>
<evidence type="ECO:0000313" key="6">
    <source>
        <dbReference type="Proteomes" id="UP000595028"/>
    </source>
</evidence>
<organism evidence="1">
    <name type="scientific">Infectious spleen and kidney necrosis virus</name>
    <name type="common">ISKNV</name>
    <dbReference type="NCBI Taxonomy" id="180170"/>
    <lineage>
        <taxon>Viruses</taxon>
        <taxon>Varidnaviria</taxon>
        <taxon>Bamfordvirae</taxon>
        <taxon>Nucleocytoviricota</taxon>
        <taxon>Megaviricetes</taxon>
        <taxon>Pimascovirales</taxon>
        <taxon>Pimascovirales incertae sedis</taxon>
        <taxon>Iridoviridae</taxon>
        <taxon>Alphairidovirinae</taxon>
        <taxon>Megalocytivirus</taxon>
        <taxon>Megalocytivirus pagrus1</taxon>
    </lineage>
</organism>
<dbReference type="RefSeq" id="NP_612318.1">
    <property type="nucleotide sequence ID" value="NC_003494.1"/>
</dbReference>
<reference evidence="2" key="3">
    <citation type="submission" date="2020-11" db="EMBL/GenBank/DDBJ databases">
        <title>Complete Genome Sequences of Infectious Spleen and Kidney Necrosis Virus Isolated from Farmed Albino Rainbow Sharks Epalzeorhynchos frenatus in the United States.</title>
        <authorList>
            <person name="Koda S.A."/>
            <person name="Subramaniam K."/>
            <person name="Pouder D.B."/>
            <person name="Yanong R.P."/>
            <person name="Frasca S. Jr"/>
            <person name="Popov V.L."/>
            <person name="Waltzek T.B."/>
        </authorList>
    </citation>
    <scope>NUCLEOTIDE SEQUENCE</scope>
    <source>
        <strain evidence="2">EFIV-2018</strain>
        <strain evidence="3">EFIV-2019</strain>
    </source>
</reference>
<dbReference type="KEGG" id="vg:935417"/>
<dbReference type="EMBL" id="MW273354">
    <property type="protein sequence ID" value="QPO16461.1"/>
    <property type="molecule type" value="Genomic_DNA"/>
</dbReference>
<sequence>MEARHQGHASRVSHCGQTQMYLKNMLPLGTSYVDTAMAGQPGYALVSFVAAGFNNSLSQELCDMADSGDCSGLRAAAQKLRDQTLFAVCKIRGVADSAESAANIARHIVRNVDSSLPVYTVRIGHPFPVTTKTGVAAERDAVNIQAEMDDTMEGAHRRAAEKQEQERQDVMRREAEFKAQASAGGGPEDTPGTMEHYMCLRYKYASLRKAEDDLLARAADVAKKHMAVRAQIQELGDTPHRDNYMQVFKERLGPAVDTDPLFAYLGLNI</sequence>
<dbReference type="EMBL" id="MW464172">
    <property type="protein sequence ID" value="QXE50786.1"/>
    <property type="molecule type" value="Genomic_DNA"/>
</dbReference>
<reference evidence="1" key="1">
    <citation type="submission" date="2015-09" db="EMBL/GenBank/DDBJ databases">
        <authorList>
            <person name="Jackson K.R."/>
            <person name="Lunt B.L."/>
            <person name="Fisher J.N.B."/>
            <person name="Gardner A.V."/>
            <person name="Bailey M.E."/>
            <person name="Deus L.M."/>
            <person name="Earl A.S."/>
            <person name="Gibby P.D."/>
            <person name="Hartmann K.A."/>
            <person name="Liu J.E."/>
            <person name="Manci A.M."/>
            <person name="Nielsen D.A."/>
            <person name="Solomon M.B."/>
            <person name="Breakwell D.P."/>
            <person name="Burnett S.H."/>
            <person name="Grose J.H."/>
        </authorList>
    </citation>
    <scope>NUCLEOTIDE SEQUENCE [LARGE SCALE GENOMIC DNA]</scope>
    <source>
        <strain evidence="1">RSIV-Ku</strain>
    </source>
</reference>
<dbReference type="EMBL" id="MW273353">
    <property type="protein sequence ID" value="QPO16341.1"/>
    <property type="molecule type" value="Genomic_DNA"/>
</dbReference>
<organismHost>
    <name type="scientific">Synchiropus splendidus</name>
    <name type="common">Mandarinfish</name>
    <name type="synonym">Callionymus splendidus</name>
    <dbReference type="NCBI Taxonomy" id="270530"/>
</organismHost>